<gene>
    <name evidence="8" type="primary">LOC113510577</name>
</gene>
<dbReference type="Gene3D" id="1.10.287.370">
    <property type="match status" value="1"/>
</dbReference>
<dbReference type="InParanoid" id="A0A6J1WAG0"/>
<keyword evidence="3" id="KW-0143">Chaperone</keyword>
<name>A0A6J1WAG0_GALME</name>
<dbReference type="InterPro" id="IPR027235">
    <property type="entry name" value="PFD2"/>
</dbReference>
<dbReference type="KEGG" id="gmw:113510577"/>
<organism evidence="7 8">
    <name type="scientific">Galleria mellonella</name>
    <name type="common">Greater wax moth</name>
    <dbReference type="NCBI Taxonomy" id="7137"/>
    <lineage>
        <taxon>Eukaryota</taxon>
        <taxon>Metazoa</taxon>
        <taxon>Ecdysozoa</taxon>
        <taxon>Arthropoda</taxon>
        <taxon>Hexapoda</taxon>
        <taxon>Insecta</taxon>
        <taxon>Pterygota</taxon>
        <taxon>Neoptera</taxon>
        <taxon>Endopterygota</taxon>
        <taxon>Lepidoptera</taxon>
        <taxon>Glossata</taxon>
        <taxon>Ditrysia</taxon>
        <taxon>Pyraloidea</taxon>
        <taxon>Pyralidae</taxon>
        <taxon>Galleriinae</taxon>
        <taxon>Galleria</taxon>
    </lineage>
</organism>
<dbReference type="GO" id="GO:0006457">
    <property type="term" value="P:protein folding"/>
    <property type="evidence" value="ECO:0007669"/>
    <property type="project" value="InterPro"/>
</dbReference>
<dbReference type="OrthoDB" id="29646at2759"/>
<dbReference type="InterPro" id="IPR002777">
    <property type="entry name" value="PFD_beta-like"/>
</dbReference>
<feature type="coiled-coil region" evidence="5">
    <location>
        <begin position="23"/>
        <end position="57"/>
    </location>
</feature>
<keyword evidence="5" id="KW-0175">Coiled coil</keyword>
<comment type="subunit">
    <text evidence="2">Heterohexamer of two PFD-alpha type and four PFD-beta type subunits.</text>
</comment>
<evidence type="ECO:0000313" key="8">
    <source>
        <dbReference type="RefSeq" id="XP_026749831.1"/>
    </source>
</evidence>
<evidence type="ECO:0000256" key="1">
    <source>
        <dbReference type="ARBA" id="ARBA00008045"/>
    </source>
</evidence>
<proteinExistence type="inferred from homology"/>
<dbReference type="RefSeq" id="XP_026749831.1">
    <property type="nucleotide sequence ID" value="XM_026894030.3"/>
</dbReference>
<dbReference type="GO" id="GO:0016272">
    <property type="term" value="C:prefoldin complex"/>
    <property type="evidence" value="ECO:0007669"/>
    <property type="project" value="InterPro"/>
</dbReference>
<evidence type="ECO:0000256" key="4">
    <source>
        <dbReference type="ARBA" id="ARBA00024667"/>
    </source>
</evidence>
<dbReference type="FunFam" id="1.10.287.370:FF:000002">
    <property type="entry name" value="Prefoldin subunit 2"/>
    <property type="match status" value="1"/>
</dbReference>
<evidence type="ECO:0000256" key="6">
    <source>
        <dbReference type="SAM" id="MobiDB-lite"/>
    </source>
</evidence>
<protein>
    <submittedName>
        <fullName evidence="8">Prefoldin subunit 2</fullName>
    </submittedName>
</protein>
<evidence type="ECO:0000256" key="2">
    <source>
        <dbReference type="ARBA" id="ARBA00011695"/>
    </source>
</evidence>
<dbReference type="CTD" id="5202"/>
<dbReference type="InterPro" id="IPR009053">
    <property type="entry name" value="Prefoldin"/>
</dbReference>
<dbReference type="CDD" id="cd23163">
    <property type="entry name" value="Prefoldin_2"/>
    <property type="match status" value="1"/>
</dbReference>
<accession>A0A6J1WAG0</accession>
<comment type="function">
    <text evidence="4">Binds specifically to cytosolic chaperonin (c-CPN) and transfers target proteins to it. Binds to nascent polypeptide chain and promotes folding in an environment in which there are many competing pathways for nonnative proteins.</text>
</comment>
<dbReference type="GeneID" id="113510577"/>
<dbReference type="Pfam" id="PF01920">
    <property type="entry name" value="Prefoldin_2"/>
    <property type="match status" value="1"/>
</dbReference>
<dbReference type="AlphaFoldDB" id="A0A6J1WAG0"/>
<comment type="similarity">
    <text evidence="1">Belongs to the prefoldin subunit beta family.</text>
</comment>
<keyword evidence="7" id="KW-1185">Reference proteome</keyword>
<evidence type="ECO:0000256" key="3">
    <source>
        <dbReference type="ARBA" id="ARBA00023186"/>
    </source>
</evidence>
<reference evidence="8" key="1">
    <citation type="submission" date="2025-08" db="UniProtKB">
        <authorList>
            <consortium name="RefSeq"/>
        </authorList>
    </citation>
    <scope>IDENTIFICATION</scope>
    <source>
        <tissue evidence="8">Whole larvae</tissue>
    </source>
</reference>
<evidence type="ECO:0000256" key="5">
    <source>
        <dbReference type="SAM" id="Coils"/>
    </source>
</evidence>
<dbReference type="Proteomes" id="UP001652740">
    <property type="component" value="Unplaced"/>
</dbReference>
<dbReference type="GO" id="GO:0051082">
    <property type="term" value="F:unfolded protein binding"/>
    <property type="evidence" value="ECO:0007669"/>
    <property type="project" value="InterPro"/>
</dbReference>
<feature type="compositionally biased region" description="Polar residues" evidence="6">
    <location>
        <begin position="136"/>
        <end position="146"/>
    </location>
</feature>
<dbReference type="SUPFAM" id="SSF46579">
    <property type="entry name" value="Prefoldin"/>
    <property type="match status" value="1"/>
</dbReference>
<feature type="region of interest" description="Disordered" evidence="6">
    <location>
        <begin position="118"/>
        <end position="146"/>
    </location>
</feature>
<evidence type="ECO:0000313" key="7">
    <source>
        <dbReference type="Proteomes" id="UP001652740"/>
    </source>
</evidence>
<sequence>MSKSGPNKSGSKGKSNEEIFAGLQNLRTEQRQLANKISELEMDLNEHKTVIDTLREVEGARKCFRMVGGVLVERTVADVLPELESNRERLPKALQALHEQLARKGQEINEYIESHDIHIHRGERPPPTADTAPDQPSKSNVLVASG</sequence>
<dbReference type="PANTHER" id="PTHR13303">
    <property type="entry name" value="PREFOLDIN SUBUNIT 2"/>
    <property type="match status" value="1"/>
</dbReference>
<dbReference type="FunCoup" id="A0A6J1WAG0">
    <property type="interactions" value="1236"/>
</dbReference>